<dbReference type="GO" id="GO:0006275">
    <property type="term" value="P:regulation of DNA replication"/>
    <property type="evidence" value="ECO:0007669"/>
    <property type="project" value="InterPro"/>
</dbReference>
<protein>
    <recommendedName>
        <fullName evidence="1">Chromosomal replication initiator DnaA C-terminal domain-containing protein</fullName>
    </recommendedName>
</protein>
<dbReference type="GO" id="GO:0003688">
    <property type="term" value="F:DNA replication origin binding"/>
    <property type="evidence" value="ECO:0007669"/>
    <property type="project" value="TreeGrafter"/>
</dbReference>
<dbReference type="SUPFAM" id="SSF48295">
    <property type="entry name" value="TrpR-like"/>
    <property type="match status" value="1"/>
</dbReference>
<dbReference type="GO" id="GO:0005524">
    <property type="term" value="F:ATP binding"/>
    <property type="evidence" value="ECO:0007669"/>
    <property type="project" value="InterPro"/>
</dbReference>
<organism evidence="2 3">
    <name type="scientific">Bosea spartocytisi</name>
    <dbReference type="NCBI Taxonomy" id="2773451"/>
    <lineage>
        <taxon>Bacteria</taxon>
        <taxon>Pseudomonadati</taxon>
        <taxon>Pseudomonadota</taxon>
        <taxon>Alphaproteobacteria</taxon>
        <taxon>Hyphomicrobiales</taxon>
        <taxon>Boseaceae</taxon>
        <taxon>Bosea</taxon>
    </lineage>
</organism>
<name>A0A927E8K8_9HYPH</name>
<dbReference type="GO" id="GO:0006270">
    <property type="term" value="P:DNA replication initiation"/>
    <property type="evidence" value="ECO:0007669"/>
    <property type="project" value="InterPro"/>
</dbReference>
<dbReference type="SMART" id="SM00760">
    <property type="entry name" value="Bac_DnaA_C"/>
    <property type="match status" value="1"/>
</dbReference>
<evidence type="ECO:0000259" key="1">
    <source>
        <dbReference type="SMART" id="SM00760"/>
    </source>
</evidence>
<comment type="caution">
    <text evidence="2">The sequence shown here is derived from an EMBL/GenBank/DDBJ whole genome shotgun (WGS) entry which is preliminary data.</text>
</comment>
<accession>A0A927E8K8</accession>
<dbReference type="RefSeq" id="WP_191123066.1">
    <property type="nucleotide sequence ID" value="NZ_JACXWY010000001.1"/>
</dbReference>
<feature type="domain" description="Chromosomal replication initiator DnaA C-terminal" evidence="1">
    <location>
        <begin position="134"/>
        <end position="202"/>
    </location>
</feature>
<dbReference type="InterPro" id="IPR013159">
    <property type="entry name" value="DnaA_C"/>
</dbReference>
<gene>
    <name evidence="2" type="ORF">IED13_00965</name>
</gene>
<dbReference type="AlphaFoldDB" id="A0A927E8K8"/>
<evidence type="ECO:0000313" key="2">
    <source>
        <dbReference type="EMBL" id="MBD3844249.1"/>
    </source>
</evidence>
<dbReference type="PANTHER" id="PTHR30050">
    <property type="entry name" value="CHROMOSOMAL REPLICATION INITIATOR PROTEIN DNAA"/>
    <property type="match status" value="1"/>
</dbReference>
<reference evidence="2" key="1">
    <citation type="submission" date="2020-09" db="EMBL/GenBank/DDBJ databases">
        <title>Bosea spartocytisi sp. nov. a root nodule endophyte of Spartocytisus supranubius in the high mountain ecosystem fo the Teide National Park (Canary Islands, Spain).</title>
        <authorList>
            <person name="Pulido-Suarez L."/>
            <person name="Peix A."/>
            <person name="Igual J.M."/>
            <person name="Socas-Perez N."/>
            <person name="Velazquez E."/>
            <person name="Flores-Felix J.D."/>
            <person name="Leon-Barrios M."/>
        </authorList>
    </citation>
    <scope>NUCLEOTIDE SEQUENCE</scope>
    <source>
        <strain evidence="2">SSUT16</strain>
    </source>
</reference>
<sequence length="218" mass="24235">MSLVPALAEAHAARIERLKRMGALPLPQAVVIPTGPSRLETGGVPHLAGRRRNGMLWEEQEIEILLSMAADRFSARAIGTKLRRSSNAVMSKARSLGVVLYMRPSREFFSPARGEEITALYKLVVNQEKSNKTRIRGIINMCADKYGVLPTDILGQGRSEVVVLARQQAIWLAANETGLSLMELGRQFMRDHTTVIHSIRRENDRTGKNVRGLGGRKR</sequence>
<proteinExistence type="predicted"/>
<dbReference type="InterPro" id="IPR010921">
    <property type="entry name" value="Trp_repressor/repl_initiator"/>
</dbReference>
<dbReference type="GO" id="GO:0005886">
    <property type="term" value="C:plasma membrane"/>
    <property type="evidence" value="ECO:0007669"/>
    <property type="project" value="TreeGrafter"/>
</dbReference>
<dbReference type="Pfam" id="PF08299">
    <property type="entry name" value="Bac_DnaA_C"/>
    <property type="match status" value="1"/>
</dbReference>
<keyword evidence="3" id="KW-1185">Reference proteome</keyword>
<dbReference type="Proteomes" id="UP000619295">
    <property type="component" value="Unassembled WGS sequence"/>
</dbReference>
<dbReference type="Gene3D" id="1.10.1750.10">
    <property type="match status" value="1"/>
</dbReference>
<dbReference type="PANTHER" id="PTHR30050:SF2">
    <property type="entry name" value="CHROMOSOMAL REPLICATION INITIATOR PROTEIN DNAA"/>
    <property type="match status" value="1"/>
</dbReference>
<evidence type="ECO:0000313" key="3">
    <source>
        <dbReference type="Proteomes" id="UP000619295"/>
    </source>
</evidence>
<dbReference type="EMBL" id="JACXWY010000001">
    <property type="protein sequence ID" value="MBD3844249.1"/>
    <property type="molecule type" value="Genomic_DNA"/>
</dbReference>
<dbReference type="CDD" id="cd06571">
    <property type="entry name" value="Bac_DnaA_C"/>
    <property type="match status" value="1"/>
</dbReference>